<dbReference type="PANTHER" id="PTHR32060">
    <property type="entry name" value="TAIL-SPECIFIC PROTEASE"/>
    <property type="match status" value="1"/>
</dbReference>
<organism evidence="3 4">
    <name type="scientific">Sporomusa malonica</name>
    <dbReference type="NCBI Taxonomy" id="112901"/>
    <lineage>
        <taxon>Bacteria</taxon>
        <taxon>Bacillati</taxon>
        <taxon>Bacillota</taxon>
        <taxon>Negativicutes</taxon>
        <taxon>Selenomonadales</taxon>
        <taxon>Sporomusaceae</taxon>
        <taxon>Sporomusa</taxon>
    </lineage>
</organism>
<evidence type="ECO:0000313" key="3">
    <source>
        <dbReference type="EMBL" id="SMD15238.1"/>
    </source>
</evidence>
<feature type="chain" id="PRO_5013003815" evidence="1">
    <location>
        <begin position="27"/>
        <end position="439"/>
    </location>
</feature>
<dbReference type="EMBL" id="FWXI01000037">
    <property type="protein sequence ID" value="SMD15238.1"/>
    <property type="molecule type" value="Genomic_DNA"/>
</dbReference>
<feature type="signal peptide" evidence="1">
    <location>
        <begin position="1"/>
        <end position="26"/>
    </location>
</feature>
<protein>
    <submittedName>
        <fullName evidence="3">Tricorn protease C1 domain-containing protein</fullName>
    </submittedName>
</protein>
<keyword evidence="3" id="KW-0378">Hydrolase</keyword>
<dbReference type="Gene3D" id="3.90.226.10">
    <property type="entry name" value="2-enoyl-CoA Hydratase, Chain A, domain 1"/>
    <property type="match status" value="1"/>
</dbReference>
<proteinExistence type="predicted"/>
<dbReference type="InterPro" id="IPR029045">
    <property type="entry name" value="ClpP/crotonase-like_dom_sf"/>
</dbReference>
<evidence type="ECO:0000259" key="2">
    <source>
        <dbReference type="Pfam" id="PF03572"/>
    </source>
</evidence>
<dbReference type="STRING" id="112901.SAMN04488500_1374"/>
<dbReference type="GO" id="GO:0006508">
    <property type="term" value="P:proteolysis"/>
    <property type="evidence" value="ECO:0007669"/>
    <property type="project" value="UniProtKB-KW"/>
</dbReference>
<dbReference type="CDD" id="cd07563">
    <property type="entry name" value="Peptidase_S41_IRBP"/>
    <property type="match status" value="1"/>
</dbReference>
<dbReference type="RefSeq" id="WP_176215668.1">
    <property type="nucleotide sequence ID" value="NZ_CP155572.1"/>
</dbReference>
<dbReference type="PANTHER" id="PTHR32060:SF30">
    <property type="entry name" value="CARBOXY-TERMINAL PROCESSING PROTEASE CTPA"/>
    <property type="match status" value="1"/>
</dbReference>
<dbReference type="GO" id="GO:0007165">
    <property type="term" value="P:signal transduction"/>
    <property type="evidence" value="ECO:0007669"/>
    <property type="project" value="TreeGrafter"/>
</dbReference>
<dbReference type="GO" id="GO:0008236">
    <property type="term" value="F:serine-type peptidase activity"/>
    <property type="evidence" value="ECO:0007669"/>
    <property type="project" value="InterPro"/>
</dbReference>
<evidence type="ECO:0000256" key="1">
    <source>
        <dbReference type="SAM" id="SignalP"/>
    </source>
</evidence>
<dbReference type="AlphaFoldDB" id="A0A1W2F1A6"/>
<sequence>MKNRLHIGYLVMVTLITLFFFSTAHATEIPTENNENPNKTLQLTMEEKIADFEYMYDIFKDNFPLFAVKKRAYHIDWLGKKDEYKNRIRNTKNDAEFQQTMSGILVELENKHTCILGPEGYTQNCVIFNRLGDYAQPWLNVLHKPEVTSRYKVWSDKTINKISGDNGSIVMNKSCFKTDILEQNKIAYIRFFTFNSLNNNYENDRIPIAAFLKQIKNYSVLIIDVRGNGGGALQYWQQNIVAPLTSTELRAEYYGFLRGGRYLEPFIDAGEVKLHNIDELSQSTLEYFPPEVTSDFKYFCKNVISVLPQNVIGFTGKIYLLVDRQSYSAADTFASFAKSTKFATVVGERTGGDGIGAPIDMPIIALPNSGYIVRFPVGLGLNPDGSSNEEKCTQPDIIIPSHIGDTYENDIAIQELLKIIKAQHFDIIALAKESKRKAC</sequence>
<dbReference type="SUPFAM" id="SSF52096">
    <property type="entry name" value="ClpP/crotonase"/>
    <property type="match status" value="1"/>
</dbReference>
<dbReference type="GO" id="GO:0004175">
    <property type="term" value="F:endopeptidase activity"/>
    <property type="evidence" value="ECO:0007669"/>
    <property type="project" value="TreeGrafter"/>
</dbReference>
<dbReference type="Proteomes" id="UP000192738">
    <property type="component" value="Unassembled WGS sequence"/>
</dbReference>
<dbReference type="Pfam" id="PF03572">
    <property type="entry name" value="Peptidase_S41"/>
    <property type="match status" value="1"/>
</dbReference>
<gene>
    <name evidence="3" type="ORF">SAMN04488500_1374</name>
</gene>
<reference evidence="3 4" key="1">
    <citation type="submission" date="2017-04" db="EMBL/GenBank/DDBJ databases">
        <authorList>
            <person name="Afonso C.L."/>
            <person name="Miller P.J."/>
            <person name="Scott M.A."/>
            <person name="Spackman E."/>
            <person name="Goraichik I."/>
            <person name="Dimitrov K.M."/>
            <person name="Suarez D.L."/>
            <person name="Swayne D.E."/>
        </authorList>
    </citation>
    <scope>NUCLEOTIDE SEQUENCE [LARGE SCALE GENOMIC DNA]</scope>
    <source>
        <strain evidence="3 4">DSM 5090</strain>
    </source>
</reference>
<evidence type="ECO:0000313" key="4">
    <source>
        <dbReference type="Proteomes" id="UP000192738"/>
    </source>
</evidence>
<name>A0A1W2F1A6_9FIRM</name>
<feature type="domain" description="Tail specific protease" evidence="2">
    <location>
        <begin position="185"/>
        <end position="398"/>
    </location>
</feature>
<dbReference type="Gene3D" id="3.30.750.44">
    <property type="match status" value="1"/>
</dbReference>
<keyword evidence="3" id="KW-0645">Protease</keyword>
<dbReference type="GO" id="GO:0030288">
    <property type="term" value="C:outer membrane-bounded periplasmic space"/>
    <property type="evidence" value="ECO:0007669"/>
    <property type="project" value="TreeGrafter"/>
</dbReference>
<dbReference type="InterPro" id="IPR005151">
    <property type="entry name" value="Tail-specific_protease"/>
</dbReference>
<keyword evidence="4" id="KW-1185">Reference proteome</keyword>
<accession>A0A1W2F1A6</accession>
<keyword evidence="1" id="KW-0732">Signal</keyword>